<dbReference type="Proteomes" id="UP000675900">
    <property type="component" value="Unassembled WGS sequence"/>
</dbReference>
<dbReference type="AlphaFoldDB" id="A0A8C9KHX3"/>
<reference evidence="2" key="2">
    <citation type="submission" date="2025-09" db="UniProtKB">
        <authorList>
            <consortium name="Ensembl"/>
        </authorList>
    </citation>
    <scope>IDENTIFICATION</scope>
</reference>
<reference evidence="2" key="1">
    <citation type="submission" date="2025-08" db="UniProtKB">
        <authorList>
            <consortium name="Ensembl"/>
        </authorList>
    </citation>
    <scope>IDENTIFICATION</scope>
</reference>
<evidence type="ECO:0000313" key="2">
    <source>
        <dbReference type="Ensembl" id="ENSPTIP00000019735.1"/>
    </source>
</evidence>
<name>A0A8C9KHX3_PANTA</name>
<evidence type="ECO:0000313" key="3">
    <source>
        <dbReference type="Proteomes" id="UP000675900"/>
    </source>
</evidence>
<protein>
    <submittedName>
        <fullName evidence="2">Ciliary microtubule associated protein 1B</fullName>
    </submittedName>
</protein>
<proteinExistence type="predicted"/>
<organism evidence="2 3">
    <name type="scientific">Panthera tigris altaica</name>
    <name type="common">Siberian tiger</name>
    <dbReference type="NCBI Taxonomy" id="74533"/>
    <lineage>
        <taxon>Eukaryota</taxon>
        <taxon>Metazoa</taxon>
        <taxon>Chordata</taxon>
        <taxon>Craniata</taxon>
        <taxon>Vertebrata</taxon>
        <taxon>Euteleostomi</taxon>
        <taxon>Mammalia</taxon>
        <taxon>Eutheria</taxon>
        <taxon>Laurasiatheria</taxon>
        <taxon>Carnivora</taxon>
        <taxon>Feliformia</taxon>
        <taxon>Felidae</taxon>
        <taxon>Pantherinae</taxon>
        <taxon>Panthera</taxon>
    </lineage>
</organism>
<feature type="region of interest" description="Disordered" evidence="1">
    <location>
        <begin position="19"/>
        <end position="51"/>
    </location>
</feature>
<dbReference type="Ensembl" id="ENSPTIT00000024060.1">
    <property type="protein sequence ID" value="ENSPTIP00000019735.1"/>
    <property type="gene ID" value="ENSPTIG00000017440.1"/>
</dbReference>
<keyword evidence="3" id="KW-1185">Reference proteome</keyword>
<gene>
    <name evidence="2" type="primary">CIMAP1B</name>
</gene>
<accession>A0A8C9KHX3</accession>
<sequence length="51" mass="5599">MKLFRGTWVAQSVKHLTLAPFLTPGPGQDPWDPGLPRAEPPPGRPTREPPT</sequence>
<dbReference type="GeneTree" id="ENSGT00940000161995"/>
<evidence type="ECO:0000256" key="1">
    <source>
        <dbReference type="SAM" id="MobiDB-lite"/>
    </source>
</evidence>